<reference evidence="3 4" key="1">
    <citation type="submission" date="2019-05" db="EMBL/GenBank/DDBJ databases">
        <title>Emergence of the Ug99 lineage of the wheat stem rust pathogen through somatic hybridization.</title>
        <authorList>
            <person name="Li F."/>
            <person name="Upadhyaya N.M."/>
            <person name="Sperschneider J."/>
            <person name="Matny O."/>
            <person name="Nguyen-Phuc H."/>
            <person name="Mago R."/>
            <person name="Raley C."/>
            <person name="Miller M.E."/>
            <person name="Silverstein K.A.T."/>
            <person name="Henningsen E."/>
            <person name="Hirsch C.D."/>
            <person name="Visser B."/>
            <person name="Pretorius Z.A."/>
            <person name="Steffenson B.J."/>
            <person name="Schwessinger B."/>
            <person name="Dodds P.N."/>
            <person name="Figueroa M."/>
        </authorList>
    </citation>
    <scope>NUCLEOTIDE SEQUENCE [LARGE SCALE GENOMIC DNA]</scope>
    <source>
        <strain evidence="3 4">Ug99</strain>
    </source>
</reference>
<comment type="caution">
    <text evidence="3">The sequence shown here is derived from an EMBL/GenBank/DDBJ whole genome shotgun (WGS) entry which is preliminary data.</text>
</comment>
<feature type="compositionally biased region" description="Low complexity" evidence="1">
    <location>
        <begin position="24"/>
        <end position="34"/>
    </location>
</feature>
<organism evidence="3 4">
    <name type="scientific">Puccinia graminis f. sp. tritici</name>
    <dbReference type="NCBI Taxonomy" id="56615"/>
    <lineage>
        <taxon>Eukaryota</taxon>
        <taxon>Fungi</taxon>
        <taxon>Dikarya</taxon>
        <taxon>Basidiomycota</taxon>
        <taxon>Pucciniomycotina</taxon>
        <taxon>Pucciniomycetes</taxon>
        <taxon>Pucciniales</taxon>
        <taxon>Pucciniaceae</taxon>
        <taxon>Puccinia</taxon>
    </lineage>
</organism>
<gene>
    <name evidence="3" type="ORF">PGTUg99_018146</name>
</gene>
<evidence type="ECO:0000259" key="2">
    <source>
        <dbReference type="Pfam" id="PF20515"/>
    </source>
</evidence>
<evidence type="ECO:0000313" key="4">
    <source>
        <dbReference type="Proteomes" id="UP000325313"/>
    </source>
</evidence>
<protein>
    <recommendedName>
        <fullName evidence="2">Tet-like 2OG-Fe(II) oxygenase domain-containing protein</fullName>
    </recommendedName>
</protein>
<proteinExistence type="predicted"/>
<feature type="region of interest" description="Disordered" evidence="1">
    <location>
        <begin position="24"/>
        <end position="47"/>
    </location>
</feature>
<dbReference type="Proteomes" id="UP000325313">
    <property type="component" value="Unassembled WGS sequence"/>
</dbReference>
<dbReference type="EMBL" id="VDEP01000006">
    <property type="protein sequence ID" value="KAA1137646.1"/>
    <property type="molecule type" value="Genomic_DNA"/>
</dbReference>
<sequence>MAYLFRYDHLHSLDRLDNRLSDSSLTDISSSSSESEQEEKGVSSLTQEEIINARKAKKKRRRNKNWSEKRNAKCKQAAAMFLTNLPPNCGSVISDVKVVSKRDLFPDITAETKQAKIERKLARKRFKKAGGPLPPKKKISDRLPTPEEIATASSIVEDPTKFRLYDHGHVCIFDKQLTTEKEKQIVADITFTDLKTISNQKRDDLNFLVAFLEKSKKFVNSIGSKSRSCGGYMWAIGWRKSMTKFEIIGRYVNKAAIKKNQEEFNQHVKDSDRASSILWDLFYPIGNRALEANQQFMAEHNLPSLSDPELPSETSKGHDKFFSTNLTFTSDGFFNHPHKDKKDDKRLPFAFFLSLPTFKSKGRLAFESDGYDVTGGQFVFPECGFGIDFKPDTMVQMIFAQRLYTHGTLKPTENGKFTKLGMSLQISEKTTNMLDRILAEEFVTKPEMHVGDVPHIMNQVQK</sequence>
<evidence type="ECO:0000313" key="3">
    <source>
        <dbReference type="EMBL" id="KAA1137646.1"/>
    </source>
</evidence>
<dbReference type="Pfam" id="PF20515">
    <property type="entry name" value="2OG-FeII_Oxy_6"/>
    <property type="match status" value="1"/>
</dbReference>
<accession>A0A5B0SHI2</accession>
<name>A0A5B0SHI2_PUCGR</name>
<evidence type="ECO:0000256" key="1">
    <source>
        <dbReference type="SAM" id="MobiDB-lite"/>
    </source>
</evidence>
<dbReference type="InterPro" id="IPR046798">
    <property type="entry name" value="2OG-FeII_Oxy_6"/>
</dbReference>
<feature type="domain" description="Tet-like 2OG-Fe(II) oxygenase" evidence="2">
    <location>
        <begin position="199"/>
        <end position="411"/>
    </location>
</feature>
<dbReference type="AlphaFoldDB" id="A0A5B0SHI2"/>